<gene>
    <name evidence="2" type="ORF">JOC27_001904</name>
</gene>
<dbReference type="RefSeq" id="WP_205007012.1">
    <property type="nucleotide sequence ID" value="NZ_CBCRXA010000008.1"/>
</dbReference>
<dbReference type="PANTHER" id="PTHR39203">
    <property type="entry name" value="CYTOPLASMIC PROTEIN-RELATED"/>
    <property type="match status" value="1"/>
</dbReference>
<dbReference type="PANTHER" id="PTHR39203:SF1">
    <property type="entry name" value="CYTOPLASMIC PROTEIN"/>
    <property type="match status" value="1"/>
</dbReference>
<dbReference type="SMART" id="SM01022">
    <property type="entry name" value="ASCH"/>
    <property type="match status" value="1"/>
</dbReference>
<accession>A0ABS2QA15</accession>
<dbReference type="CDD" id="cd06553">
    <property type="entry name" value="ASCH_Ef3133_like"/>
    <property type="match status" value="1"/>
</dbReference>
<proteinExistence type="predicted"/>
<protein>
    <submittedName>
        <fullName evidence="2">Uncharacterized protein YhfF</fullName>
    </submittedName>
</protein>
<evidence type="ECO:0000313" key="2">
    <source>
        <dbReference type="EMBL" id="MBM7658451.1"/>
    </source>
</evidence>
<dbReference type="PIRSF" id="PIRSF021320">
    <property type="entry name" value="DUF984"/>
    <property type="match status" value="1"/>
</dbReference>
<dbReference type="Pfam" id="PF04266">
    <property type="entry name" value="ASCH"/>
    <property type="match status" value="1"/>
</dbReference>
<feature type="domain" description="ASCH" evidence="1">
    <location>
        <begin position="28"/>
        <end position="150"/>
    </location>
</feature>
<name>A0ABS2QA15_9BACL</name>
<evidence type="ECO:0000313" key="3">
    <source>
        <dbReference type="Proteomes" id="UP000823201"/>
    </source>
</evidence>
<dbReference type="InterPro" id="IPR007374">
    <property type="entry name" value="ASCH_domain"/>
</dbReference>
<comment type="caution">
    <text evidence="2">The sequence shown here is derived from an EMBL/GenBank/DDBJ whole genome shotgun (WGS) entry which is preliminary data.</text>
</comment>
<dbReference type="EMBL" id="JAFBEV010000017">
    <property type="protein sequence ID" value="MBM7658451.1"/>
    <property type="molecule type" value="Genomic_DNA"/>
</dbReference>
<dbReference type="InterPro" id="IPR009326">
    <property type="entry name" value="DUF984"/>
</dbReference>
<dbReference type="SUPFAM" id="SSF88697">
    <property type="entry name" value="PUA domain-like"/>
    <property type="match status" value="1"/>
</dbReference>
<dbReference type="InterPro" id="IPR015947">
    <property type="entry name" value="PUA-like_sf"/>
</dbReference>
<dbReference type="Gene3D" id="3.10.400.10">
    <property type="entry name" value="Sulfate adenylyltransferase"/>
    <property type="match status" value="1"/>
</dbReference>
<reference evidence="2 3" key="1">
    <citation type="submission" date="2021-01" db="EMBL/GenBank/DDBJ databases">
        <title>Genomic Encyclopedia of Type Strains, Phase IV (KMG-IV): sequencing the most valuable type-strain genomes for metagenomic binning, comparative biology and taxonomic classification.</title>
        <authorList>
            <person name="Goeker M."/>
        </authorList>
    </citation>
    <scope>NUCLEOTIDE SEQUENCE [LARGE SCALE GENOMIC DNA]</scope>
    <source>
        <strain evidence="2 3">DSM 100968</strain>
    </source>
</reference>
<evidence type="ECO:0000259" key="1">
    <source>
        <dbReference type="SMART" id="SM01022"/>
    </source>
</evidence>
<sequence>MENEAAIQQFWNTFKAKQGLTNANYLAWSFGNNPEMANRLAELVVKGVKTATTSAYALYEENEPLPKVGEYNIILNGNGEPVAITQTVVTEIIPFDSVSWEHAYHEGEGDRSLAYWREVHEAFFKRAYAEAGLAFDQSIPCVCEVFEVVYKK</sequence>
<dbReference type="Proteomes" id="UP000823201">
    <property type="component" value="Unassembled WGS sequence"/>
</dbReference>
<keyword evidence="3" id="KW-1185">Reference proteome</keyword>
<organism evidence="2 3">
    <name type="scientific">Sporolactobacillus spathodeae</name>
    <dbReference type="NCBI Taxonomy" id="1465502"/>
    <lineage>
        <taxon>Bacteria</taxon>
        <taxon>Bacillati</taxon>
        <taxon>Bacillota</taxon>
        <taxon>Bacilli</taxon>
        <taxon>Bacillales</taxon>
        <taxon>Sporolactobacillaceae</taxon>
        <taxon>Sporolactobacillus</taxon>
    </lineage>
</organism>